<dbReference type="InterPro" id="IPR042047">
    <property type="entry name" value="SleB_dom1"/>
</dbReference>
<dbReference type="GO" id="GO:0016787">
    <property type="term" value="F:hydrolase activity"/>
    <property type="evidence" value="ECO:0007669"/>
    <property type="project" value="UniProtKB-KW"/>
</dbReference>
<feature type="region of interest" description="Disordered" evidence="1">
    <location>
        <begin position="304"/>
        <end position="358"/>
    </location>
</feature>
<keyword evidence="2" id="KW-0812">Transmembrane</keyword>
<comment type="caution">
    <text evidence="4">The sequence shown here is derived from an EMBL/GenBank/DDBJ whole genome shotgun (WGS) entry which is preliminary data.</text>
</comment>
<evidence type="ECO:0000256" key="2">
    <source>
        <dbReference type="SAM" id="Phobius"/>
    </source>
</evidence>
<evidence type="ECO:0000256" key="1">
    <source>
        <dbReference type="SAM" id="MobiDB-lite"/>
    </source>
</evidence>
<gene>
    <name evidence="4" type="ORF">Q5H94_20005</name>
</gene>
<dbReference type="Gene3D" id="1.10.10.2520">
    <property type="entry name" value="Cell wall hydrolase SleB, domain 1"/>
    <property type="match status" value="1"/>
</dbReference>
<feature type="compositionally biased region" description="Low complexity" evidence="1">
    <location>
        <begin position="315"/>
        <end position="327"/>
    </location>
</feature>
<evidence type="ECO:0000313" key="5">
    <source>
        <dbReference type="Proteomes" id="UP001176468"/>
    </source>
</evidence>
<accession>A0ABT9A6L4</accession>
<reference evidence="4" key="1">
    <citation type="submission" date="2023-07" db="EMBL/GenBank/DDBJ databases">
        <authorList>
            <person name="Kim M.K."/>
        </authorList>
    </citation>
    <scope>NUCLEOTIDE SEQUENCE</scope>
    <source>
        <strain evidence="4">CA1-15</strain>
    </source>
</reference>
<feature type="transmembrane region" description="Helical" evidence="2">
    <location>
        <begin position="20"/>
        <end position="40"/>
    </location>
</feature>
<name>A0ABT9A6L4_9SPHN</name>
<feature type="compositionally biased region" description="Pro residues" evidence="1">
    <location>
        <begin position="328"/>
        <end position="338"/>
    </location>
</feature>
<keyword evidence="2" id="KW-1133">Transmembrane helix</keyword>
<keyword evidence="2" id="KW-0472">Membrane</keyword>
<dbReference type="EMBL" id="JAUQSZ010000018">
    <property type="protein sequence ID" value="MDO7844626.1"/>
    <property type="molecule type" value="Genomic_DNA"/>
</dbReference>
<dbReference type="InterPro" id="IPR011105">
    <property type="entry name" value="Cell_wall_hydrolase_SleB"/>
</dbReference>
<evidence type="ECO:0000259" key="3">
    <source>
        <dbReference type="Pfam" id="PF07486"/>
    </source>
</evidence>
<proteinExistence type="predicted"/>
<protein>
    <submittedName>
        <fullName evidence="4">Cell wall hydrolase</fullName>
    </submittedName>
</protein>
<dbReference type="RefSeq" id="WP_304563024.1">
    <property type="nucleotide sequence ID" value="NZ_JAUQSZ010000018.1"/>
</dbReference>
<sequence>MAKLKMPEWSEVRARPEVLALVAVMLALLIGVAALGYWMLVPPTYRAVEGVVDSKARPANGEARPPQLEDLSKELQELAEPLKLQPLTREQAILYNAKIPVSLGPKPPAAPFALGKADPLSIARATDCLAAGIYYEAAYEPAEGQRGVAQVILNRVRHFAYPKTVCGVVFQGSERATGCQFSFTCDGSMARKPEPKIWAAVHQIASQALYGHVNVTVGRATHYHANYVAPYWQPTLVKLAVIGQHIFYTGADGWSSTAAFANPYAEIEPDVPQMALLWSANAMLAAAANTPAVGNAAMPAISSEIDLPPAPPPGGFAMPSATQTPAPGAAPQPTPSPTPTRAFPAPRAEPRRRLPILE</sequence>
<dbReference type="Proteomes" id="UP001176468">
    <property type="component" value="Unassembled WGS sequence"/>
</dbReference>
<dbReference type="Pfam" id="PF07486">
    <property type="entry name" value="Hydrolase_2"/>
    <property type="match status" value="1"/>
</dbReference>
<keyword evidence="4" id="KW-0378">Hydrolase</keyword>
<keyword evidence="5" id="KW-1185">Reference proteome</keyword>
<feature type="domain" description="Cell wall hydrolase SleB" evidence="3">
    <location>
        <begin position="140"/>
        <end position="248"/>
    </location>
</feature>
<evidence type="ECO:0000313" key="4">
    <source>
        <dbReference type="EMBL" id="MDO7844626.1"/>
    </source>
</evidence>
<organism evidence="4 5">
    <name type="scientific">Sphingomonas immobilis</name>
    <dbReference type="NCBI Taxonomy" id="3063997"/>
    <lineage>
        <taxon>Bacteria</taxon>
        <taxon>Pseudomonadati</taxon>
        <taxon>Pseudomonadota</taxon>
        <taxon>Alphaproteobacteria</taxon>
        <taxon>Sphingomonadales</taxon>
        <taxon>Sphingomonadaceae</taxon>
        <taxon>Sphingomonas</taxon>
    </lineage>
</organism>